<evidence type="ECO:0000256" key="10">
    <source>
        <dbReference type="ARBA" id="ARBA00030308"/>
    </source>
</evidence>
<dbReference type="InterPro" id="IPR000086">
    <property type="entry name" value="NUDIX_hydrolase_dom"/>
</dbReference>
<comment type="cofactor">
    <cofactor evidence="1 13">
        <name>Mg(2+)</name>
        <dbReference type="ChEBI" id="CHEBI:18420"/>
    </cofactor>
</comment>
<reference evidence="15 16" key="1">
    <citation type="submission" date="2017-08" db="EMBL/GenBank/DDBJ databases">
        <title>Fine stratification of microbial communities through a metagenomic profile of the photic zone.</title>
        <authorList>
            <person name="Haro-Moreno J.M."/>
            <person name="Lopez-Perez M."/>
            <person name="De La Torre J."/>
            <person name="Picazo A."/>
            <person name="Camacho A."/>
            <person name="Rodriguez-Valera F."/>
        </authorList>
    </citation>
    <scope>NUCLEOTIDE SEQUENCE [LARGE SCALE GENOMIC DNA]</scope>
    <source>
        <strain evidence="15">MED-G28</strain>
    </source>
</reference>
<evidence type="ECO:0000256" key="2">
    <source>
        <dbReference type="ARBA" id="ARBA00007482"/>
    </source>
</evidence>
<evidence type="ECO:0000256" key="5">
    <source>
        <dbReference type="ARBA" id="ARBA00022723"/>
    </source>
</evidence>
<comment type="function">
    <text evidence="8">Acts on ADP-mannose and ADP-glucose as well as ADP-ribose. Prevents glycogen biosynthesis. The reaction catalyzed by this enzyme is a limiting step of the gluconeogenic process.</text>
</comment>
<name>A0A2A5WEU7_9GAMM</name>
<evidence type="ECO:0000313" key="15">
    <source>
        <dbReference type="EMBL" id="PDH34833.1"/>
    </source>
</evidence>
<dbReference type="GO" id="GO:0019693">
    <property type="term" value="P:ribose phosphate metabolic process"/>
    <property type="evidence" value="ECO:0007669"/>
    <property type="project" value="TreeGrafter"/>
</dbReference>
<dbReference type="Proteomes" id="UP000219329">
    <property type="component" value="Unassembled WGS sequence"/>
</dbReference>
<proteinExistence type="inferred from homology"/>
<dbReference type="Pfam" id="PF00293">
    <property type="entry name" value="NUDIX"/>
    <property type="match status" value="1"/>
</dbReference>
<feature type="binding site" evidence="13">
    <location>
        <position position="161"/>
    </location>
    <ligand>
        <name>Mg(2+)</name>
        <dbReference type="ChEBI" id="CHEBI:18420"/>
        <label>1</label>
    </ligand>
</feature>
<dbReference type="CDD" id="cd24155">
    <property type="entry name" value="NUDIX_ADPRase"/>
    <property type="match status" value="1"/>
</dbReference>
<protein>
    <recommendedName>
        <fullName evidence="4">ADP-ribose pyrophosphatase</fullName>
        <ecNumber evidence="3">3.6.1.13</ecNumber>
    </recommendedName>
    <alternativeName>
        <fullName evidence="9">ADP-ribose diphosphatase</fullName>
    </alternativeName>
    <alternativeName>
        <fullName evidence="11">ADP-ribose phosphohydrolase</fullName>
    </alternativeName>
    <alternativeName>
        <fullName evidence="10">Adenosine diphosphoribose pyrophosphatase</fullName>
    </alternativeName>
</protein>
<evidence type="ECO:0000256" key="1">
    <source>
        <dbReference type="ARBA" id="ARBA00001946"/>
    </source>
</evidence>
<feature type="domain" description="Nudix hydrolase" evidence="14">
    <location>
        <begin position="52"/>
        <end position="190"/>
    </location>
</feature>
<feature type="binding site" evidence="13">
    <location>
        <position position="93"/>
    </location>
    <ligand>
        <name>Mg(2+)</name>
        <dbReference type="ChEBI" id="CHEBI:18420"/>
        <label>1</label>
    </ligand>
</feature>
<evidence type="ECO:0000256" key="13">
    <source>
        <dbReference type="PIRSR" id="PIRSR604385-2"/>
    </source>
</evidence>
<evidence type="ECO:0000256" key="4">
    <source>
        <dbReference type="ARBA" id="ARBA00013297"/>
    </source>
</evidence>
<accession>A0A2A5WEU7</accession>
<comment type="caution">
    <text evidence="15">The sequence shown here is derived from an EMBL/GenBank/DDBJ whole genome shotgun (WGS) entry which is preliminary data.</text>
</comment>
<dbReference type="GO" id="GO:0046872">
    <property type="term" value="F:metal ion binding"/>
    <property type="evidence" value="ECO:0007669"/>
    <property type="project" value="UniProtKB-KW"/>
</dbReference>
<dbReference type="GO" id="GO:0047631">
    <property type="term" value="F:ADP-ribose diphosphatase activity"/>
    <property type="evidence" value="ECO:0007669"/>
    <property type="project" value="UniProtKB-EC"/>
</dbReference>
<comment type="similarity">
    <text evidence="2">Belongs to the Nudix hydrolase family. NudF subfamily.</text>
</comment>
<dbReference type="GO" id="GO:0006753">
    <property type="term" value="P:nucleoside phosphate metabolic process"/>
    <property type="evidence" value="ECO:0007669"/>
    <property type="project" value="TreeGrafter"/>
</dbReference>
<sequence length="206" mass="22885">MEKIKAIFSGTDVEILERANVKNGFLKVDKIELRHRLFAGGWSDNINRELLVRDDAVGVLLFDPTRDQIALVRQFRVGALEDDASPWLLELVAGMVGANEELKEVARRETQEESNCEIIKLTKICDYYGSPGVSNEKVTLFCGKIDASNTGGVHGLAEEHEDIEVVVLSYNEAQDAVRSGVINNAMSIIALQWLALNKKSLLNAWD</sequence>
<dbReference type="AlphaFoldDB" id="A0A2A5WEU7"/>
<dbReference type="GO" id="GO:0005829">
    <property type="term" value="C:cytosol"/>
    <property type="evidence" value="ECO:0007669"/>
    <property type="project" value="TreeGrafter"/>
</dbReference>
<keyword evidence="7 13" id="KW-0460">Magnesium</keyword>
<keyword evidence="6" id="KW-0378">Hydrolase</keyword>
<dbReference type="GO" id="GO:0019144">
    <property type="term" value="F:ADP-sugar diphosphatase activity"/>
    <property type="evidence" value="ECO:0007669"/>
    <property type="project" value="TreeGrafter"/>
</dbReference>
<evidence type="ECO:0000256" key="8">
    <source>
        <dbReference type="ARBA" id="ARBA00025164"/>
    </source>
</evidence>
<dbReference type="PROSITE" id="PS00893">
    <property type="entry name" value="NUDIX_BOX"/>
    <property type="match status" value="1"/>
</dbReference>
<dbReference type="EC" id="3.6.1.13" evidence="3"/>
<dbReference type="PANTHER" id="PTHR11839:SF5">
    <property type="entry name" value="ADP-RIBOSE PYROPHOSPHATASE"/>
    <property type="match status" value="1"/>
</dbReference>
<dbReference type="Gene3D" id="3.90.79.10">
    <property type="entry name" value="Nucleoside Triphosphate Pyrophosphohydrolase"/>
    <property type="match status" value="1"/>
</dbReference>
<dbReference type="EMBL" id="NTJZ01000002">
    <property type="protein sequence ID" value="PDH34833.1"/>
    <property type="molecule type" value="Genomic_DNA"/>
</dbReference>
<keyword evidence="5 13" id="KW-0479">Metal-binding</keyword>
<dbReference type="PANTHER" id="PTHR11839">
    <property type="entry name" value="UDP/ADP-SUGAR PYROPHOSPHATASE"/>
    <property type="match status" value="1"/>
</dbReference>
<evidence type="ECO:0000313" key="16">
    <source>
        <dbReference type="Proteomes" id="UP000219329"/>
    </source>
</evidence>
<dbReference type="InterPro" id="IPR015797">
    <property type="entry name" value="NUDIX_hydrolase-like_dom_sf"/>
</dbReference>
<evidence type="ECO:0000256" key="11">
    <source>
        <dbReference type="ARBA" id="ARBA00033056"/>
    </source>
</evidence>
<evidence type="ECO:0000256" key="12">
    <source>
        <dbReference type="ARBA" id="ARBA00049546"/>
    </source>
</evidence>
<dbReference type="PROSITE" id="PS51462">
    <property type="entry name" value="NUDIX"/>
    <property type="match status" value="1"/>
</dbReference>
<evidence type="ECO:0000256" key="9">
    <source>
        <dbReference type="ARBA" id="ARBA00030162"/>
    </source>
</evidence>
<feature type="binding site" evidence="13">
    <location>
        <position position="113"/>
    </location>
    <ligand>
        <name>Mg(2+)</name>
        <dbReference type="ChEBI" id="CHEBI:18420"/>
        <label>1</label>
    </ligand>
</feature>
<evidence type="ECO:0000259" key="14">
    <source>
        <dbReference type="PROSITE" id="PS51462"/>
    </source>
</evidence>
<evidence type="ECO:0000256" key="3">
    <source>
        <dbReference type="ARBA" id="ARBA00012453"/>
    </source>
</evidence>
<evidence type="ECO:0000256" key="6">
    <source>
        <dbReference type="ARBA" id="ARBA00022801"/>
    </source>
</evidence>
<dbReference type="InterPro" id="IPR004385">
    <property type="entry name" value="NDP_pyrophosphatase"/>
</dbReference>
<gene>
    <name evidence="15" type="ORF">CNF02_02075</name>
</gene>
<dbReference type="InterPro" id="IPR020084">
    <property type="entry name" value="NUDIX_hydrolase_CS"/>
</dbReference>
<dbReference type="SUPFAM" id="SSF55811">
    <property type="entry name" value="Nudix"/>
    <property type="match status" value="1"/>
</dbReference>
<dbReference type="NCBIfam" id="TIGR00052">
    <property type="entry name" value="nudix-type nucleoside diphosphatase, YffH/AdpP family"/>
    <property type="match status" value="1"/>
</dbReference>
<feature type="binding site" evidence="13">
    <location>
        <position position="109"/>
    </location>
    <ligand>
        <name>Mg(2+)</name>
        <dbReference type="ChEBI" id="CHEBI:18420"/>
        <label>1</label>
    </ligand>
</feature>
<comment type="catalytic activity">
    <reaction evidence="12">
        <text>ADP-D-ribose + H2O = D-ribose 5-phosphate + AMP + 2 H(+)</text>
        <dbReference type="Rhea" id="RHEA:10412"/>
        <dbReference type="ChEBI" id="CHEBI:15377"/>
        <dbReference type="ChEBI" id="CHEBI:15378"/>
        <dbReference type="ChEBI" id="CHEBI:57967"/>
        <dbReference type="ChEBI" id="CHEBI:78346"/>
        <dbReference type="ChEBI" id="CHEBI:456215"/>
        <dbReference type="EC" id="3.6.1.13"/>
    </reaction>
</comment>
<evidence type="ECO:0000256" key="7">
    <source>
        <dbReference type="ARBA" id="ARBA00022842"/>
    </source>
</evidence>
<organism evidence="15 16">
    <name type="scientific">OM182 bacterium MED-G28</name>
    <dbReference type="NCBI Taxonomy" id="1986256"/>
    <lineage>
        <taxon>Bacteria</taxon>
        <taxon>Pseudomonadati</taxon>
        <taxon>Pseudomonadota</taxon>
        <taxon>Gammaproteobacteria</taxon>
        <taxon>OMG group</taxon>
        <taxon>OM182 clade</taxon>
    </lineage>
</organism>